<protein>
    <submittedName>
        <fullName evidence="1">Uncharacterized protein</fullName>
    </submittedName>
</protein>
<dbReference type="Proteomes" id="UP000235025">
    <property type="component" value="Unassembled WGS sequence"/>
</dbReference>
<dbReference type="EMBL" id="NMQA01000283">
    <property type="protein sequence ID" value="PLZ95696.1"/>
    <property type="molecule type" value="Genomic_DNA"/>
</dbReference>
<gene>
    <name evidence="1" type="ORF">CEN50_21535</name>
</gene>
<organism evidence="1 2">
    <name type="scientific">Fischerella thermalis CCMEE 5268</name>
    <dbReference type="NCBI Taxonomy" id="2019662"/>
    <lineage>
        <taxon>Bacteria</taxon>
        <taxon>Bacillati</taxon>
        <taxon>Cyanobacteriota</taxon>
        <taxon>Cyanophyceae</taxon>
        <taxon>Nostocales</taxon>
        <taxon>Hapalosiphonaceae</taxon>
        <taxon>Fischerella</taxon>
    </lineage>
</organism>
<proteinExistence type="predicted"/>
<accession>A0A2N6KB32</accession>
<comment type="caution">
    <text evidence="1">The sequence shown here is derived from an EMBL/GenBank/DDBJ whole genome shotgun (WGS) entry which is preliminary data.</text>
</comment>
<name>A0A2N6KB32_9CYAN</name>
<evidence type="ECO:0000313" key="1">
    <source>
        <dbReference type="EMBL" id="PLZ95696.1"/>
    </source>
</evidence>
<dbReference type="AlphaFoldDB" id="A0A2N6KB32"/>
<evidence type="ECO:0000313" key="2">
    <source>
        <dbReference type="Proteomes" id="UP000235025"/>
    </source>
</evidence>
<sequence>MPEVWLLKNSQLLVYRLQGQSYVLGESRYFPNTPEIVQQCLQIASEQTTSEAIRWLRNFLRS</sequence>
<reference evidence="1 2" key="1">
    <citation type="submission" date="2017-07" db="EMBL/GenBank/DDBJ databases">
        <title>Genomes of Fischerella (Mastigocladus) sp. strains.</title>
        <authorList>
            <person name="Miller S.R."/>
        </authorList>
    </citation>
    <scope>NUCLEOTIDE SEQUENCE [LARGE SCALE GENOMIC DNA]</scope>
    <source>
        <strain evidence="1 2">CCMEE 5268</strain>
    </source>
</reference>